<dbReference type="GO" id="GO:0008233">
    <property type="term" value="F:peptidase activity"/>
    <property type="evidence" value="ECO:0007669"/>
    <property type="project" value="UniProtKB-KW"/>
</dbReference>
<feature type="compositionally biased region" description="Low complexity" evidence="1">
    <location>
        <begin position="38"/>
        <end position="54"/>
    </location>
</feature>
<feature type="region of interest" description="Disordered" evidence="1">
    <location>
        <begin position="28"/>
        <end position="59"/>
    </location>
</feature>
<evidence type="ECO:0000313" key="2">
    <source>
        <dbReference type="EMBL" id="TYK20289.1"/>
    </source>
</evidence>
<dbReference type="AlphaFoldDB" id="A0A5D3D9W2"/>
<accession>A0A5D3D9W2</accession>
<evidence type="ECO:0000256" key="1">
    <source>
        <dbReference type="SAM" id="MobiDB-lite"/>
    </source>
</evidence>
<evidence type="ECO:0000313" key="3">
    <source>
        <dbReference type="Proteomes" id="UP000321947"/>
    </source>
</evidence>
<gene>
    <name evidence="2" type="ORF">E5676_scaffold708G00140</name>
</gene>
<sequence>MEEKEGGSQRTSAFDRIRSHVAFDRLSMIETERKDHQSTSSLNQQSALQSQGSLKVKRHDVILTNPEKEDSEQEEGETSCYHITILEELEIETPEEDAEDAPTRV</sequence>
<keyword evidence="2" id="KW-0378">Hydrolase</keyword>
<comment type="caution">
    <text evidence="2">The sequence shown here is derived from an EMBL/GenBank/DDBJ whole genome shotgun (WGS) entry which is preliminary data.</text>
</comment>
<proteinExistence type="predicted"/>
<keyword evidence="2" id="KW-0645">Protease</keyword>
<organism evidence="2 3">
    <name type="scientific">Cucumis melo var. makuwa</name>
    <name type="common">Oriental melon</name>
    <dbReference type="NCBI Taxonomy" id="1194695"/>
    <lineage>
        <taxon>Eukaryota</taxon>
        <taxon>Viridiplantae</taxon>
        <taxon>Streptophyta</taxon>
        <taxon>Embryophyta</taxon>
        <taxon>Tracheophyta</taxon>
        <taxon>Spermatophyta</taxon>
        <taxon>Magnoliopsida</taxon>
        <taxon>eudicotyledons</taxon>
        <taxon>Gunneridae</taxon>
        <taxon>Pentapetalae</taxon>
        <taxon>rosids</taxon>
        <taxon>fabids</taxon>
        <taxon>Cucurbitales</taxon>
        <taxon>Cucurbitaceae</taxon>
        <taxon>Benincaseae</taxon>
        <taxon>Cucumis</taxon>
    </lineage>
</organism>
<name>A0A5D3D9W2_CUCMM</name>
<dbReference type="Proteomes" id="UP000321947">
    <property type="component" value="Unassembled WGS sequence"/>
</dbReference>
<protein>
    <submittedName>
        <fullName evidence="2">Gag protease polyprotein</fullName>
    </submittedName>
</protein>
<reference evidence="2 3" key="1">
    <citation type="submission" date="2019-08" db="EMBL/GenBank/DDBJ databases">
        <title>Draft genome sequences of two oriental melons (Cucumis melo L. var makuwa).</title>
        <authorList>
            <person name="Kwon S.-Y."/>
        </authorList>
    </citation>
    <scope>NUCLEOTIDE SEQUENCE [LARGE SCALE GENOMIC DNA]</scope>
    <source>
        <strain evidence="3">cv. Chang Bougi</strain>
        <tissue evidence="2">Leaf</tissue>
    </source>
</reference>
<dbReference type="EMBL" id="SSTD01006392">
    <property type="protein sequence ID" value="TYK20289.1"/>
    <property type="molecule type" value="Genomic_DNA"/>
</dbReference>
<dbReference type="GO" id="GO:0006508">
    <property type="term" value="P:proteolysis"/>
    <property type="evidence" value="ECO:0007669"/>
    <property type="project" value="UniProtKB-KW"/>
</dbReference>